<dbReference type="GeneID" id="68093026"/>
<comment type="caution">
    <text evidence="1">The sequence shown here is derived from an EMBL/GenBank/DDBJ whole genome shotgun (WGS) entry which is preliminary data.</text>
</comment>
<evidence type="ECO:0000313" key="1">
    <source>
        <dbReference type="EMBL" id="KAG2388400.1"/>
    </source>
</evidence>
<protein>
    <recommendedName>
        <fullName evidence="3">HIT domain-containing protein</fullName>
    </recommendedName>
</protein>
<dbReference type="InterPro" id="IPR036265">
    <property type="entry name" value="HIT-like_sf"/>
</dbReference>
<keyword evidence="2" id="KW-1185">Reference proteome</keyword>
<dbReference type="AlphaFoldDB" id="A0AA88GT50"/>
<dbReference type="Gene3D" id="3.30.428.10">
    <property type="entry name" value="HIT-like"/>
    <property type="match status" value="1"/>
</dbReference>
<dbReference type="Proteomes" id="UP000816034">
    <property type="component" value="Unassembled WGS sequence"/>
</dbReference>
<sequence length="256" mass="29721">MSSQPTFRFNKAHWKDFTPEDLQVIEKERSQRGTISEFSNKHQYGKICPACTKPNSVNVDFCTGCSFPLTPHDVSQLPDNVFLDIITGKNKDTPILFRNDSLCLFNDKFGVSVHNDHIDIIPIDVYDDVTCLTQEHIPMLEALFQAGVEEFKKRDLSRFGENFNIEQHVIAGYNYPVSVKHLHLHMVLPPFKHHKVFQYPRWHSHAKIINDLKTYGKVQTYDQHPNDEEGAREYARAINLHNDVSETKFDPNWKNI</sequence>
<dbReference type="EMBL" id="PYSW02000010">
    <property type="protein sequence ID" value="KAG2388400.1"/>
    <property type="molecule type" value="Genomic_DNA"/>
</dbReference>
<evidence type="ECO:0008006" key="3">
    <source>
        <dbReference type="Google" id="ProtNLM"/>
    </source>
</evidence>
<dbReference type="Pfam" id="PF11969">
    <property type="entry name" value="DcpS_C"/>
    <property type="match status" value="1"/>
</dbReference>
<accession>A0AA88GT50</accession>
<gene>
    <name evidence="1" type="ORF">C9374_000564</name>
</gene>
<dbReference type="SUPFAM" id="SSF54197">
    <property type="entry name" value="HIT-like"/>
    <property type="match status" value="1"/>
</dbReference>
<reference evidence="1 2" key="1">
    <citation type="journal article" date="2018" name="BMC Genomics">
        <title>The genome of Naegleria lovaniensis, the basis for a comparative approach to unravel pathogenicity factors of the human pathogenic amoeba N. fowleri.</title>
        <authorList>
            <person name="Liechti N."/>
            <person name="Schurch N."/>
            <person name="Bruggmann R."/>
            <person name="Wittwer M."/>
        </authorList>
    </citation>
    <scope>NUCLEOTIDE SEQUENCE [LARGE SCALE GENOMIC DNA]</scope>
    <source>
        <strain evidence="1 2">ATCC 30569</strain>
    </source>
</reference>
<proteinExistence type="predicted"/>
<name>A0AA88GT50_NAELO</name>
<organism evidence="1 2">
    <name type="scientific">Naegleria lovaniensis</name>
    <name type="common">Amoeba</name>
    <dbReference type="NCBI Taxonomy" id="51637"/>
    <lineage>
        <taxon>Eukaryota</taxon>
        <taxon>Discoba</taxon>
        <taxon>Heterolobosea</taxon>
        <taxon>Tetramitia</taxon>
        <taxon>Eutetramitia</taxon>
        <taxon>Vahlkampfiidae</taxon>
        <taxon>Naegleria</taxon>
    </lineage>
</organism>
<dbReference type="RefSeq" id="XP_044552392.1">
    <property type="nucleotide sequence ID" value="XM_044695412.1"/>
</dbReference>
<evidence type="ECO:0000313" key="2">
    <source>
        <dbReference type="Proteomes" id="UP000816034"/>
    </source>
</evidence>